<dbReference type="Proteomes" id="UP000694388">
    <property type="component" value="Unplaced"/>
</dbReference>
<proteinExistence type="inferred from homology"/>
<accession>A0A8C4N3Q3</accession>
<dbReference type="AlphaFoldDB" id="A0A8C4N3Q3"/>
<evidence type="ECO:0000313" key="4">
    <source>
        <dbReference type="Proteomes" id="UP000694388"/>
    </source>
</evidence>
<keyword evidence="4" id="KW-1185">Reference proteome</keyword>
<reference evidence="3" key="2">
    <citation type="submission" date="2025-09" db="UniProtKB">
        <authorList>
            <consortium name="Ensembl"/>
        </authorList>
    </citation>
    <scope>IDENTIFICATION</scope>
</reference>
<dbReference type="GO" id="GO:0005576">
    <property type="term" value="C:extracellular region"/>
    <property type="evidence" value="ECO:0007669"/>
    <property type="project" value="InterPro"/>
</dbReference>
<protein>
    <recommendedName>
        <fullName evidence="2">Calcitonin peptide-like domain-containing protein</fullName>
    </recommendedName>
</protein>
<sequence length="130" mass="14722">MCIQTHTYKITHNHVDTNTNLQNYTQLCAYKHKLTKLHTTMSSCLLEAVHVPPPFASFPRFLCHPARSPSSGISVMKRCAGLSTCILPILSERLYRNGVLRTHVGVNSPGKRVGDSFDHEKYREVNQCLR</sequence>
<evidence type="ECO:0000259" key="2">
    <source>
        <dbReference type="SMART" id="SM00113"/>
    </source>
</evidence>
<name>A0A8C4N3Q3_EPTBU</name>
<reference evidence="3" key="1">
    <citation type="submission" date="2025-08" db="UniProtKB">
        <authorList>
            <consortium name="Ensembl"/>
        </authorList>
    </citation>
    <scope>IDENTIFICATION</scope>
</reference>
<dbReference type="InterPro" id="IPR001693">
    <property type="entry name" value="Calcitonin_peptide-like"/>
</dbReference>
<organism evidence="3 4">
    <name type="scientific">Eptatretus burgeri</name>
    <name type="common">Inshore hagfish</name>
    <dbReference type="NCBI Taxonomy" id="7764"/>
    <lineage>
        <taxon>Eukaryota</taxon>
        <taxon>Metazoa</taxon>
        <taxon>Chordata</taxon>
        <taxon>Craniata</taxon>
        <taxon>Vertebrata</taxon>
        <taxon>Cyclostomata</taxon>
        <taxon>Myxini</taxon>
        <taxon>Myxiniformes</taxon>
        <taxon>Myxinidae</taxon>
        <taxon>Eptatretinae</taxon>
        <taxon>Eptatretus</taxon>
    </lineage>
</organism>
<evidence type="ECO:0000256" key="1">
    <source>
        <dbReference type="ARBA" id="ARBA00009222"/>
    </source>
</evidence>
<dbReference type="GO" id="GO:0005179">
    <property type="term" value="F:hormone activity"/>
    <property type="evidence" value="ECO:0007669"/>
    <property type="project" value="InterPro"/>
</dbReference>
<evidence type="ECO:0000313" key="3">
    <source>
        <dbReference type="Ensembl" id="ENSEBUP00000000524.1"/>
    </source>
</evidence>
<dbReference type="SMART" id="SM00113">
    <property type="entry name" value="CALCITONIN"/>
    <property type="match status" value="1"/>
</dbReference>
<feature type="domain" description="Calcitonin peptide-like" evidence="2">
    <location>
        <begin position="77"/>
        <end position="113"/>
    </location>
</feature>
<comment type="similarity">
    <text evidence="1">Belongs to the calcitonin family.</text>
</comment>
<dbReference type="Ensembl" id="ENSEBUT00000000823.1">
    <property type="protein sequence ID" value="ENSEBUP00000000524.1"/>
    <property type="gene ID" value="ENSEBUG00000000624.1"/>
</dbReference>